<keyword evidence="9" id="KW-0328">Glycosyltransferase</keyword>
<reference evidence="9 10" key="1">
    <citation type="submission" date="2017-10" db="EMBL/GenBank/DDBJ databases">
        <title>Sequencing the genomes of 1000 actinobacteria strains.</title>
        <authorList>
            <person name="Klenk H.-P."/>
        </authorList>
    </citation>
    <scope>NUCLEOTIDE SEQUENCE [LARGE SCALE GENOMIC DNA]</scope>
    <source>
        <strain evidence="9 10">DSM 20688</strain>
    </source>
</reference>
<keyword evidence="5 8" id="KW-1133">Transmembrane helix</keyword>
<organism evidence="9 10">
    <name type="scientific">Corynebacterium renale</name>
    <dbReference type="NCBI Taxonomy" id="1724"/>
    <lineage>
        <taxon>Bacteria</taxon>
        <taxon>Bacillati</taxon>
        <taxon>Actinomycetota</taxon>
        <taxon>Actinomycetes</taxon>
        <taxon>Mycobacteriales</taxon>
        <taxon>Corynebacteriaceae</taxon>
        <taxon>Corynebacterium</taxon>
    </lineage>
</organism>
<gene>
    <name evidence="9" type="ORF">ATK06_2003</name>
</gene>
<comment type="subcellular location">
    <subcellularLocation>
        <location evidence="1">Cell membrane</location>
        <topology evidence="1">Multi-pass membrane protein</topology>
    </subcellularLocation>
</comment>
<dbReference type="InterPro" id="IPR018584">
    <property type="entry name" value="GT87"/>
</dbReference>
<evidence type="ECO:0000313" key="9">
    <source>
        <dbReference type="EMBL" id="PFG28874.1"/>
    </source>
</evidence>
<feature type="transmembrane region" description="Helical" evidence="8">
    <location>
        <begin position="170"/>
        <end position="191"/>
    </location>
</feature>
<keyword evidence="2" id="KW-1003">Cell membrane</keyword>
<dbReference type="GO" id="GO:0005886">
    <property type="term" value="C:plasma membrane"/>
    <property type="evidence" value="ECO:0007669"/>
    <property type="project" value="UniProtKB-SubCell"/>
</dbReference>
<dbReference type="Proteomes" id="UP000221653">
    <property type="component" value="Unassembled WGS sequence"/>
</dbReference>
<sequence length="419" mass="45467">MRTQKIAPIPLLLTLFGLAAGIGATSISMQETDFPVDMIIYREGVQAFFGGRDVYAVPMYAGDLALPFIYPPFGAVALWPLSSTSLPHSVAGDIMIGVSAALLLLCLFFVFRAVGVAREWLWPVTAAAWAVGMLIEPVTLNNGFAQINIVLMALVILDLVPRRRWLPQGWLIGLAIAIKISPAAMLLYFLLKKKIWPIVTAGVTAAVATLLSALVNWEESVTFFKTTLLDMGASGDFGVDPSYSSNSSLKGVLLRMAGEAENSTLLNLIWVVLVLGLIIGGGWLMWTLQRKDYDTLSWQVNAMIMLLISPISWSHHWVWLAVIIPTVAYVGLTALPQWKPSLVVVGIWAALVLTLPPKWWFGDGIVASSGLSLFGQFLVADFVWLALALMATIAVDMGRAPKAPDATTFQEKQATAPLS</sequence>
<feature type="transmembrane region" description="Helical" evidence="8">
    <location>
        <begin position="198"/>
        <end position="217"/>
    </location>
</feature>
<feature type="transmembrane region" description="Helical" evidence="8">
    <location>
        <begin position="342"/>
        <end position="361"/>
    </location>
</feature>
<dbReference type="OrthoDB" id="9774600at2"/>
<keyword evidence="4 8" id="KW-0812">Transmembrane</keyword>
<feature type="transmembrane region" description="Helical" evidence="8">
    <location>
        <begin position="317"/>
        <end position="335"/>
    </location>
</feature>
<feature type="transmembrane region" description="Helical" evidence="8">
    <location>
        <begin position="373"/>
        <end position="395"/>
    </location>
</feature>
<feature type="transmembrane region" description="Helical" evidence="8">
    <location>
        <begin position="265"/>
        <end position="286"/>
    </location>
</feature>
<dbReference type="Pfam" id="PF09594">
    <property type="entry name" value="GT87"/>
    <property type="match status" value="1"/>
</dbReference>
<dbReference type="RefSeq" id="WP_098389271.1">
    <property type="nucleotide sequence ID" value="NZ_LS483464.1"/>
</dbReference>
<evidence type="ECO:0000256" key="7">
    <source>
        <dbReference type="ARBA" id="ARBA00024033"/>
    </source>
</evidence>
<feature type="transmembrane region" description="Helical" evidence="8">
    <location>
        <begin position="64"/>
        <end position="82"/>
    </location>
</feature>
<dbReference type="STRING" id="1724.GCA_001044175_00872"/>
<evidence type="ECO:0000256" key="6">
    <source>
        <dbReference type="ARBA" id="ARBA00023136"/>
    </source>
</evidence>
<accession>A0A2A9DQK6</accession>
<comment type="similarity">
    <text evidence="7">Belongs to the glycosyltransferase 87 family.</text>
</comment>
<protein>
    <submittedName>
        <fullName evidence="9">Alpha-1,2-mannosyltransferase</fullName>
    </submittedName>
</protein>
<keyword evidence="6 8" id="KW-0472">Membrane</keyword>
<keyword evidence="10" id="KW-1185">Reference proteome</keyword>
<feature type="transmembrane region" description="Helical" evidence="8">
    <location>
        <begin position="120"/>
        <end position="140"/>
    </location>
</feature>
<proteinExistence type="inferred from homology"/>
<evidence type="ECO:0000256" key="8">
    <source>
        <dbReference type="SAM" id="Phobius"/>
    </source>
</evidence>
<keyword evidence="3 9" id="KW-0808">Transferase</keyword>
<evidence type="ECO:0000313" key="10">
    <source>
        <dbReference type="Proteomes" id="UP000221653"/>
    </source>
</evidence>
<dbReference type="AlphaFoldDB" id="A0A2A9DQK6"/>
<dbReference type="GO" id="GO:0016758">
    <property type="term" value="F:hexosyltransferase activity"/>
    <property type="evidence" value="ECO:0007669"/>
    <property type="project" value="InterPro"/>
</dbReference>
<evidence type="ECO:0000256" key="4">
    <source>
        <dbReference type="ARBA" id="ARBA00022692"/>
    </source>
</evidence>
<evidence type="ECO:0000256" key="3">
    <source>
        <dbReference type="ARBA" id="ARBA00022679"/>
    </source>
</evidence>
<dbReference type="EMBL" id="PDJF01000001">
    <property type="protein sequence ID" value="PFG28874.1"/>
    <property type="molecule type" value="Genomic_DNA"/>
</dbReference>
<evidence type="ECO:0000256" key="2">
    <source>
        <dbReference type="ARBA" id="ARBA00022475"/>
    </source>
</evidence>
<evidence type="ECO:0000256" key="1">
    <source>
        <dbReference type="ARBA" id="ARBA00004651"/>
    </source>
</evidence>
<comment type="caution">
    <text evidence="9">The sequence shown here is derived from an EMBL/GenBank/DDBJ whole genome shotgun (WGS) entry which is preliminary data.</text>
</comment>
<feature type="transmembrane region" description="Helical" evidence="8">
    <location>
        <begin position="94"/>
        <end position="114"/>
    </location>
</feature>
<name>A0A2A9DQK6_9CORY</name>
<evidence type="ECO:0000256" key="5">
    <source>
        <dbReference type="ARBA" id="ARBA00022989"/>
    </source>
</evidence>